<gene>
    <name evidence="2" type="ORF">ACEU0G_003068</name>
</gene>
<keyword evidence="1" id="KW-1133">Transmembrane helix</keyword>
<keyword evidence="1" id="KW-0472">Membrane</keyword>
<name>A0ABW7CVS1_9GAMM</name>
<sequence length="106" mass="11968">MDELVPYIFYCMVVNVLSRTCAIVMAKRERDRTSGEEQLAALPALPSRDSMEMRDAFFGCVAIIRERRFRSPIAIVASIHLCSLAAFVMMLLAMGFVPLLQYFLDG</sequence>
<protein>
    <submittedName>
        <fullName evidence="2">Uncharacterized protein</fullName>
    </submittedName>
</protein>
<dbReference type="RefSeq" id="WP_394162578.1">
    <property type="nucleotide sequence ID" value="NZ_JBHGCJ010000004.1"/>
</dbReference>
<dbReference type="EMBL" id="JBHGCJ010000004">
    <property type="protein sequence ID" value="MFG6109067.1"/>
    <property type="molecule type" value="Genomic_DNA"/>
</dbReference>
<evidence type="ECO:0000313" key="3">
    <source>
        <dbReference type="Proteomes" id="UP001605261"/>
    </source>
</evidence>
<proteinExistence type="predicted"/>
<keyword evidence="3" id="KW-1185">Reference proteome</keyword>
<organism evidence="2 3">
    <name type="scientific">Stenotrophomonas nematodicola</name>
    <dbReference type="NCBI Taxonomy" id="2656746"/>
    <lineage>
        <taxon>Bacteria</taxon>
        <taxon>Pseudomonadati</taxon>
        <taxon>Pseudomonadota</taxon>
        <taxon>Gammaproteobacteria</taxon>
        <taxon>Lysobacterales</taxon>
        <taxon>Lysobacteraceae</taxon>
        <taxon>Stenotrophomonas</taxon>
    </lineage>
</organism>
<evidence type="ECO:0000313" key="2">
    <source>
        <dbReference type="EMBL" id="MFG6109067.1"/>
    </source>
</evidence>
<evidence type="ECO:0000256" key="1">
    <source>
        <dbReference type="SAM" id="Phobius"/>
    </source>
</evidence>
<reference evidence="2 3" key="1">
    <citation type="submission" date="2024-09" db="EMBL/GenBank/DDBJ databases">
        <authorList>
            <consortium name="All-Russian atlas of soil microorganisms"/>
            <consortium name="as a basis for the search for new antimicrobial producers and enzymes with unique properties"/>
            <person name="Sokolova E.A."/>
            <person name="Voronina E.N."/>
        </authorList>
    </citation>
    <scope>NUCLEOTIDE SEQUENCE [LARGE SCALE GENOMIC DNA]</scope>
    <source>
        <strain evidence="2 3">AF-22b-331.1</strain>
    </source>
</reference>
<feature type="transmembrane region" description="Helical" evidence="1">
    <location>
        <begin position="73"/>
        <end position="97"/>
    </location>
</feature>
<keyword evidence="1" id="KW-0812">Transmembrane</keyword>
<accession>A0ABW7CVS1</accession>
<feature type="transmembrane region" description="Helical" evidence="1">
    <location>
        <begin position="6"/>
        <end position="26"/>
    </location>
</feature>
<comment type="caution">
    <text evidence="2">The sequence shown here is derived from an EMBL/GenBank/DDBJ whole genome shotgun (WGS) entry which is preliminary data.</text>
</comment>
<dbReference type="Proteomes" id="UP001605261">
    <property type="component" value="Unassembled WGS sequence"/>
</dbReference>